<evidence type="ECO:0000256" key="8">
    <source>
        <dbReference type="SAM" id="Phobius"/>
    </source>
</evidence>
<name>A0AAD9MET9_9PEZI</name>
<protein>
    <recommendedName>
        <fullName evidence="9">RING-type domain-containing protein</fullName>
    </recommendedName>
</protein>
<reference evidence="10" key="1">
    <citation type="journal article" date="2023" name="Mol. Plant Microbe Interact.">
        <title>Elucidating the Obligate Nature and Biological Capacity of an Invasive Fungal Corn Pathogen.</title>
        <authorList>
            <person name="MacCready J.S."/>
            <person name="Roggenkamp E.M."/>
            <person name="Gdanetz K."/>
            <person name="Chilvers M.I."/>
        </authorList>
    </citation>
    <scope>NUCLEOTIDE SEQUENCE</scope>
    <source>
        <strain evidence="10">PM02</strain>
    </source>
</reference>
<evidence type="ECO:0000259" key="9">
    <source>
        <dbReference type="PROSITE" id="PS51873"/>
    </source>
</evidence>
<dbReference type="InterPro" id="IPR047546">
    <property type="entry name" value="Rcat_RBR_RNF216"/>
</dbReference>
<dbReference type="Pfam" id="PF26191">
    <property type="entry name" value="RING-HC_RBR_RNF216"/>
    <property type="match status" value="1"/>
</dbReference>
<dbReference type="InterPro" id="IPR047544">
    <property type="entry name" value="RING-HC_RBR_RNF216"/>
</dbReference>
<dbReference type="AlphaFoldDB" id="A0AAD9MET9"/>
<keyword evidence="8" id="KW-1133">Transmembrane helix</keyword>
<dbReference type="SUPFAM" id="SSF57850">
    <property type="entry name" value="RING/U-box"/>
    <property type="match status" value="1"/>
</dbReference>
<keyword evidence="11" id="KW-1185">Reference proteome</keyword>
<feature type="transmembrane region" description="Helical" evidence="8">
    <location>
        <begin position="397"/>
        <end position="428"/>
    </location>
</feature>
<dbReference type="Proteomes" id="UP001217918">
    <property type="component" value="Unassembled WGS sequence"/>
</dbReference>
<proteinExistence type="predicted"/>
<evidence type="ECO:0000256" key="6">
    <source>
        <dbReference type="ARBA" id="ARBA00022786"/>
    </source>
</evidence>
<keyword evidence="3" id="KW-0479">Metal-binding</keyword>
<keyword evidence="7" id="KW-0862">Zinc</keyword>
<evidence type="ECO:0000313" key="10">
    <source>
        <dbReference type="EMBL" id="KAK2072360.1"/>
    </source>
</evidence>
<evidence type="ECO:0000313" key="11">
    <source>
        <dbReference type="Proteomes" id="UP001217918"/>
    </source>
</evidence>
<dbReference type="PROSITE" id="PS51873">
    <property type="entry name" value="TRIAD"/>
    <property type="match status" value="1"/>
</dbReference>
<evidence type="ECO:0000256" key="3">
    <source>
        <dbReference type="ARBA" id="ARBA00022723"/>
    </source>
</evidence>
<comment type="caution">
    <text evidence="10">The sequence shown here is derived from an EMBL/GenBank/DDBJ whole genome shotgun (WGS) entry which is preliminary data.</text>
</comment>
<dbReference type="GO" id="GO:0016740">
    <property type="term" value="F:transferase activity"/>
    <property type="evidence" value="ECO:0007669"/>
    <property type="project" value="UniProtKB-KW"/>
</dbReference>
<sequence length="658" mass="72764">MVFSALLSSSADRDRDRALAKATRPTSPAPAAFIFDEADLQPPDAPDAPDLRELNASLEALAAVFPDIQFDVFREMLASFEGESRLALVADALLKNRVQSVKGRWKVVEGPDARPAAHDMFRSEEYKKAVGHLAWHEFKGLSKSTINAVLAESNFAYLEARPTLVQLSSKSWRFALSSLFFRRRLVSSWEAEHDPLVLWKSSGCGSLVPYIKATGDAGLDRELFQALILPLKQRARAEQESKDLALAQSLNEQEAEALDSMFECACCFSDCAFEQMTSCHEEGHTICFGCVQHAINEAVFGQGWQASINPATGTLKCLAPDGNACPGCISTEQMHRAMMAERKGAEVLHRLEQRLAEHSLAASALPLVRCPFCSYAEVDELYVPRGEACLRYRAHNLFTLAAFFVLFLCAMPALLATVLLASLVALVLGTSHSRPGDGLARALRASIARHRRRRRGLRFVCRAAGCGRASCLGCGKAWVDVHVCHESALVALRTQVETAMSLAIKRVCPRCNTSFVKTAGCNKLTCPCGYKMCYVCRRDIGGDGDGPDVGYRHFCQHFRPQPLGGGQQMAPCTECQRCSLWESEDTEKVLREARREAERRWLETEDRELSGAEKVFLETGQGRGAALGLARRWVDRLRKGRWPTLDELCDIVMDNILV</sequence>
<feature type="domain" description="RING-type" evidence="9">
    <location>
        <begin position="260"/>
        <end position="561"/>
    </location>
</feature>
<dbReference type="CDD" id="cd20353">
    <property type="entry name" value="Rcat_RBR_RNF216"/>
    <property type="match status" value="1"/>
</dbReference>
<evidence type="ECO:0000256" key="4">
    <source>
        <dbReference type="ARBA" id="ARBA00022737"/>
    </source>
</evidence>
<gene>
    <name evidence="10" type="ORF">P8C59_006718</name>
</gene>
<keyword evidence="8" id="KW-0472">Membrane</keyword>
<dbReference type="CDD" id="cd16630">
    <property type="entry name" value="RING-HC_RBR_RNF216"/>
    <property type="match status" value="1"/>
</dbReference>
<dbReference type="Pfam" id="PF26112">
    <property type="entry name" value="UBA_RNF216"/>
    <property type="match status" value="1"/>
</dbReference>
<evidence type="ECO:0000256" key="7">
    <source>
        <dbReference type="ARBA" id="ARBA00022833"/>
    </source>
</evidence>
<keyword evidence="5" id="KW-0863">Zinc-finger</keyword>
<accession>A0AAD9MET9</accession>
<dbReference type="InterPro" id="IPR044066">
    <property type="entry name" value="TRIAD_supradom"/>
</dbReference>
<evidence type="ECO:0000256" key="1">
    <source>
        <dbReference type="ARBA" id="ARBA00004906"/>
    </source>
</evidence>
<keyword evidence="4" id="KW-0677">Repeat</keyword>
<keyword evidence="2" id="KW-0808">Transferase</keyword>
<dbReference type="PANTHER" id="PTHR22770:SF42">
    <property type="entry name" value="FINGER PROTEIN (ZIN), PUTATIVE (AFU_ORTHOLOGUE AFUA_4G03910)-RELATED"/>
    <property type="match status" value="1"/>
</dbReference>
<comment type="pathway">
    <text evidence="1">Protein modification; protein ubiquitination.</text>
</comment>
<dbReference type="EMBL" id="JAQQPM010000006">
    <property type="protein sequence ID" value="KAK2072360.1"/>
    <property type="molecule type" value="Genomic_DNA"/>
</dbReference>
<organism evidence="10 11">
    <name type="scientific">Phyllachora maydis</name>
    <dbReference type="NCBI Taxonomy" id="1825666"/>
    <lineage>
        <taxon>Eukaryota</taxon>
        <taxon>Fungi</taxon>
        <taxon>Dikarya</taxon>
        <taxon>Ascomycota</taxon>
        <taxon>Pezizomycotina</taxon>
        <taxon>Sordariomycetes</taxon>
        <taxon>Sordariomycetidae</taxon>
        <taxon>Phyllachorales</taxon>
        <taxon>Phyllachoraceae</taxon>
        <taxon>Phyllachora</taxon>
    </lineage>
</organism>
<keyword evidence="8" id="KW-0812">Transmembrane</keyword>
<keyword evidence="6" id="KW-0833">Ubl conjugation pathway</keyword>
<dbReference type="Pfam" id="PF26200">
    <property type="entry name" value="Rcat_RNF216"/>
    <property type="match status" value="1"/>
</dbReference>
<dbReference type="InterPro" id="IPR058758">
    <property type="entry name" value="UBA_RNF216"/>
</dbReference>
<evidence type="ECO:0000256" key="2">
    <source>
        <dbReference type="ARBA" id="ARBA00022679"/>
    </source>
</evidence>
<dbReference type="PANTHER" id="PTHR22770">
    <property type="entry name" value="UBIQUITIN CONJUGATING ENZYME 7 INTERACTING PROTEIN-RELATED"/>
    <property type="match status" value="1"/>
</dbReference>
<evidence type="ECO:0000256" key="5">
    <source>
        <dbReference type="ARBA" id="ARBA00022771"/>
    </source>
</evidence>
<dbReference type="Gene3D" id="1.20.120.1750">
    <property type="match status" value="1"/>
</dbReference>
<dbReference type="InterPro" id="IPR051628">
    <property type="entry name" value="LUBAC_E3_Ligases"/>
</dbReference>
<dbReference type="GO" id="GO:0008270">
    <property type="term" value="F:zinc ion binding"/>
    <property type="evidence" value="ECO:0007669"/>
    <property type="project" value="UniProtKB-KW"/>
</dbReference>